<gene>
    <name evidence="9" type="ORF">CM1_01760</name>
</gene>
<dbReference type="GeneID" id="99647169"/>
<dbReference type="SMR" id="A0ABC7ZJ14"/>
<dbReference type="Gene3D" id="1.10.3720.10">
    <property type="entry name" value="MetI-like"/>
    <property type="match status" value="1"/>
</dbReference>
<accession>A0ABC7ZJ14</accession>
<evidence type="ECO:0000256" key="2">
    <source>
        <dbReference type="ARBA" id="ARBA00022448"/>
    </source>
</evidence>
<evidence type="ECO:0000256" key="1">
    <source>
        <dbReference type="ARBA" id="ARBA00004651"/>
    </source>
</evidence>
<keyword evidence="5 7" id="KW-1133">Transmembrane helix</keyword>
<keyword evidence="4 7" id="KW-0812">Transmembrane</keyword>
<keyword evidence="2" id="KW-0813">Transport</keyword>
<dbReference type="RefSeq" id="WP_010869410.1">
    <property type="nucleotide sequence ID" value="NC_018497.1"/>
</dbReference>
<reference evidence="9 10" key="1">
    <citation type="journal article" date="2012" name="J. Bacteriol.">
        <title>Draft Genome Sequences of Four Axenic Mycoplasma genitalium Strains Isolated from Denmark, Japan, and Australia.</title>
        <authorList>
            <person name="McGowin C.L."/>
            <person name="Ma L."/>
            <person name="Jensen J.S."/>
            <person name="Mancuso M.M."/>
            <person name="Hamasuna R."/>
            <person name="Adegboye D."/>
            <person name="Martin D.H."/>
        </authorList>
    </citation>
    <scope>NUCLEOTIDE SEQUENCE [LARGE SCALE GENOMIC DNA]</scope>
    <source>
        <strain evidence="9 10">M6320</strain>
    </source>
</reference>
<feature type="transmembrane region" description="Helical" evidence="7">
    <location>
        <begin position="509"/>
        <end position="530"/>
    </location>
</feature>
<protein>
    <submittedName>
        <fullName evidence="9">Alkylphosphonate ABC transporter permease</fullName>
    </submittedName>
</protein>
<dbReference type="PANTHER" id="PTHR30043:SF1">
    <property type="entry name" value="ABC TRANSPORT SYSTEM PERMEASE PROTEIN P69"/>
    <property type="match status" value="1"/>
</dbReference>
<evidence type="ECO:0000256" key="5">
    <source>
        <dbReference type="ARBA" id="ARBA00022989"/>
    </source>
</evidence>
<sequence length="543" mass="63076">MITKLFFHQVGDNKKRLIWYWKLLIIIAVLAIVIYSWIDNFSSFNQFGLNVFINNITSLFTPNLNHEYTLVRFLAQTAFFVTGGSFLGFIFAILFSYWTAFKIQPFYIALPIRLITIVLRAFPVLLFGFLFSNLFNKQLAATLTISWFSFLWNTKYITTFFENSNLKYFFNKKIREGSGFKAFWTTIFLSENERLWLFFLYSLEANFRWTTLLSIFGIGGIGQLIVDPLSIRVQFDLVLIPLVVLITFLIFIEVVVFLLSSFVFEKNSEDLRPILKTTVIEKRKWKRIIFILFIVVLISLSLANLVTIDYRINDAEFLQDFFNQFFQLKSNLFSSNDPNINPILMLVKLTTQAISLISLVVIFSILFGFISCNLFKKRFSISFKILLLFVRVVPSILLFRLLDPLFLEAKTTIILVLLINHGSSYGQLMSINFNKANQNIINNYKNHGMTKGFILWNYLLVENKPNLINITSDAYDSVIRDLILFGSFGGSIIGSRITNFFERAQFDNLGSVTIPLMVYLIAIEIIFLSVRLTRISVFKNYLY</sequence>
<evidence type="ECO:0000256" key="3">
    <source>
        <dbReference type="ARBA" id="ARBA00022475"/>
    </source>
</evidence>
<feature type="transmembrane region" description="Helical" evidence="7">
    <location>
        <begin position="73"/>
        <end position="98"/>
    </location>
</feature>
<feature type="transmembrane region" description="Helical" evidence="7">
    <location>
        <begin position="20"/>
        <end position="38"/>
    </location>
</feature>
<dbReference type="PANTHER" id="PTHR30043">
    <property type="entry name" value="PHOSPHONATES TRANSPORT SYSTEM PERMEASE PROTEIN"/>
    <property type="match status" value="1"/>
</dbReference>
<dbReference type="SUPFAM" id="SSF161098">
    <property type="entry name" value="MetI-like"/>
    <property type="match status" value="2"/>
</dbReference>
<dbReference type="KEGG" id="mgx:CM1_01760"/>
<keyword evidence="6 7" id="KW-0472">Membrane</keyword>
<evidence type="ECO:0000256" key="6">
    <source>
        <dbReference type="ARBA" id="ARBA00023136"/>
    </source>
</evidence>
<dbReference type="AlphaFoldDB" id="A0ABC7ZJ14"/>
<evidence type="ECO:0000256" key="7">
    <source>
        <dbReference type="SAM" id="Phobius"/>
    </source>
</evidence>
<feature type="transmembrane region" description="Helical" evidence="7">
    <location>
        <begin position="382"/>
        <end position="402"/>
    </location>
</feature>
<dbReference type="InterPro" id="IPR035906">
    <property type="entry name" value="MetI-like_sf"/>
</dbReference>
<evidence type="ECO:0000313" key="9">
    <source>
        <dbReference type="EMBL" id="AFQ04118.1"/>
    </source>
</evidence>
<dbReference type="Proteomes" id="UP000005254">
    <property type="component" value="Chromosome"/>
</dbReference>
<name>A0ABC7ZJ14_MYCGT</name>
<proteinExistence type="predicted"/>
<comment type="subcellular location">
    <subcellularLocation>
        <location evidence="1">Cell membrane</location>
        <topology evidence="1">Multi-pass membrane protein</topology>
    </subcellularLocation>
</comment>
<dbReference type="InterPro" id="IPR000515">
    <property type="entry name" value="MetI-like"/>
</dbReference>
<evidence type="ECO:0000256" key="4">
    <source>
        <dbReference type="ARBA" id="ARBA00022692"/>
    </source>
</evidence>
<feature type="transmembrane region" description="Helical" evidence="7">
    <location>
        <begin position="353"/>
        <end position="375"/>
    </location>
</feature>
<organism evidence="9 10">
    <name type="scientific">Mycoplasmoides genitalium M6320</name>
    <dbReference type="NCBI Taxonomy" id="662945"/>
    <lineage>
        <taxon>Bacteria</taxon>
        <taxon>Bacillati</taxon>
        <taxon>Mycoplasmatota</taxon>
        <taxon>Mycoplasmoidales</taxon>
        <taxon>Mycoplasmoidaceae</taxon>
        <taxon>Mycoplasmoides</taxon>
    </lineage>
</organism>
<feature type="domain" description="ABC transmembrane type-1" evidence="8">
    <location>
        <begin position="74"/>
        <end position="256"/>
    </location>
</feature>
<evidence type="ECO:0000259" key="8">
    <source>
        <dbReference type="PROSITE" id="PS50928"/>
    </source>
</evidence>
<dbReference type="GO" id="GO:0005886">
    <property type="term" value="C:plasma membrane"/>
    <property type="evidence" value="ECO:0007669"/>
    <property type="project" value="UniProtKB-SubCell"/>
</dbReference>
<feature type="transmembrane region" description="Helical" evidence="7">
    <location>
        <begin position="138"/>
        <end position="157"/>
    </location>
</feature>
<feature type="transmembrane region" description="Helical" evidence="7">
    <location>
        <begin position="110"/>
        <end position="132"/>
    </location>
</feature>
<evidence type="ECO:0000313" key="10">
    <source>
        <dbReference type="Proteomes" id="UP000005254"/>
    </source>
</evidence>
<dbReference type="PROSITE" id="PS50928">
    <property type="entry name" value="ABC_TM1"/>
    <property type="match status" value="1"/>
</dbReference>
<keyword evidence="3" id="KW-1003">Cell membrane</keyword>
<feature type="transmembrane region" description="Helical" evidence="7">
    <location>
        <begin position="207"/>
        <end position="226"/>
    </location>
</feature>
<dbReference type="EMBL" id="CP003772">
    <property type="protein sequence ID" value="AFQ04118.1"/>
    <property type="molecule type" value="Genomic_DNA"/>
</dbReference>
<feature type="transmembrane region" description="Helical" evidence="7">
    <location>
        <begin position="238"/>
        <end position="264"/>
    </location>
</feature>
<feature type="transmembrane region" description="Helical" evidence="7">
    <location>
        <begin position="285"/>
        <end position="308"/>
    </location>
</feature>